<dbReference type="SUPFAM" id="SSF51604">
    <property type="entry name" value="Enolase C-terminal domain-like"/>
    <property type="match status" value="1"/>
</dbReference>
<evidence type="ECO:0000256" key="6">
    <source>
        <dbReference type="ARBA" id="ARBA00023239"/>
    </source>
</evidence>
<dbReference type="CDD" id="cd03324">
    <property type="entry name" value="rTSbeta_L-fuconate_dehydratase"/>
    <property type="match status" value="1"/>
</dbReference>
<evidence type="ECO:0000256" key="1">
    <source>
        <dbReference type="ARBA" id="ARBA00001737"/>
    </source>
</evidence>
<dbReference type="SFLD" id="SFLDG00179">
    <property type="entry name" value="mandelate_racemase"/>
    <property type="match status" value="1"/>
</dbReference>
<dbReference type="InterPro" id="IPR018110">
    <property type="entry name" value="Mandel_Rmase/mucon_lact_enz_CS"/>
</dbReference>
<dbReference type="SMART" id="SM00922">
    <property type="entry name" value="MR_MLE"/>
    <property type="match status" value="1"/>
</dbReference>
<evidence type="ECO:0000256" key="2">
    <source>
        <dbReference type="ARBA" id="ARBA00001946"/>
    </source>
</evidence>
<comment type="cofactor">
    <cofactor evidence="2">
        <name>Mg(2+)</name>
        <dbReference type="ChEBI" id="CHEBI:18420"/>
    </cofactor>
</comment>
<keyword evidence="4" id="KW-0479">Metal-binding</keyword>
<dbReference type="InterPro" id="IPR036849">
    <property type="entry name" value="Enolase-like_C_sf"/>
</dbReference>
<dbReference type="SUPFAM" id="SSF54826">
    <property type="entry name" value="Enolase N-terminal domain-like"/>
    <property type="match status" value="1"/>
</dbReference>
<comment type="catalytic activity">
    <reaction evidence="1">
        <text>L-fuconate = 2-dehydro-3-deoxy-L-fuconate + H2O</text>
        <dbReference type="Rhea" id="RHEA:22772"/>
        <dbReference type="ChEBI" id="CHEBI:15377"/>
        <dbReference type="ChEBI" id="CHEBI:21291"/>
        <dbReference type="ChEBI" id="CHEBI:37448"/>
        <dbReference type="EC" id="4.2.1.68"/>
    </reaction>
</comment>
<dbReference type="Pfam" id="PF02746">
    <property type="entry name" value="MR_MLE_N"/>
    <property type="match status" value="1"/>
</dbReference>
<dbReference type="InterPro" id="IPR029017">
    <property type="entry name" value="Enolase-like_N"/>
</dbReference>
<evidence type="ECO:0000313" key="8">
    <source>
        <dbReference type="EMBL" id="MDT0645577.1"/>
    </source>
</evidence>
<evidence type="ECO:0000256" key="4">
    <source>
        <dbReference type="ARBA" id="ARBA00022723"/>
    </source>
</evidence>
<dbReference type="InterPro" id="IPR013341">
    <property type="entry name" value="Mandelate_racemase_N_dom"/>
</dbReference>
<evidence type="ECO:0000313" key="9">
    <source>
        <dbReference type="Proteomes" id="UP001245285"/>
    </source>
</evidence>
<feature type="domain" description="Mandelate racemase/muconate lactonizing enzyme C-terminal" evidence="7">
    <location>
        <begin position="208"/>
        <end position="304"/>
    </location>
</feature>
<reference evidence="8 9" key="1">
    <citation type="submission" date="2023-09" db="EMBL/GenBank/DDBJ databases">
        <authorList>
            <person name="Rey-Velasco X."/>
        </authorList>
    </citation>
    <scope>NUCLEOTIDE SEQUENCE [LARGE SCALE GENOMIC DNA]</scope>
    <source>
        <strain evidence="8 9">F260</strain>
    </source>
</reference>
<dbReference type="InterPro" id="IPR029065">
    <property type="entry name" value="Enolase_C-like"/>
</dbReference>
<keyword evidence="5" id="KW-0460">Magnesium</keyword>
<evidence type="ECO:0000259" key="7">
    <source>
        <dbReference type="SMART" id="SM00922"/>
    </source>
</evidence>
<dbReference type="InterPro" id="IPR034610">
    <property type="entry name" value="L-fuconate_dehydratase"/>
</dbReference>
<keyword evidence="9" id="KW-1185">Reference proteome</keyword>
<protein>
    <recommendedName>
        <fullName evidence="3">L-fuconate dehydratase</fullName>
        <ecNumber evidence="3">4.2.1.68</ecNumber>
    </recommendedName>
</protein>
<dbReference type="InterPro" id="IPR013342">
    <property type="entry name" value="Mandelate_racemase_C"/>
</dbReference>
<evidence type="ECO:0000256" key="3">
    <source>
        <dbReference type="ARBA" id="ARBA00013142"/>
    </source>
</evidence>
<dbReference type="Gene3D" id="3.20.20.120">
    <property type="entry name" value="Enolase-like C-terminal domain"/>
    <property type="match status" value="1"/>
</dbReference>
<dbReference type="EMBL" id="JAVRHO010000003">
    <property type="protein sequence ID" value="MDT0645577.1"/>
    <property type="molecule type" value="Genomic_DNA"/>
</dbReference>
<evidence type="ECO:0000256" key="5">
    <source>
        <dbReference type="ARBA" id="ARBA00022842"/>
    </source>
</evidence>
<comment type="caution">
    <text evidence="8">The sequence shown here is derived from an EMBL/GenBank/DDBJ whole genome shotgun (WGS) entry which is preliminary data.</text>
</comment>
<dbReference type="InterPro" id="IPR046945">
    <property type="entry name" value="RHMD-like"/>
</dbReference>
<dbReference type="Proteomes" id="UP001245285">
    <property type="component" value="Unassembled WGS sequence"/>
</dbReference>
<keyword evidence="6" id="KW-0456">Lyase</keyword>
<proteinExistence type="predicted"/>
<sequence length="462" mass="51754">MQEINTMKKPITIIDIEVHDVRFPTSRDSIGSDAMNIDPDYSAAYVILKTDHPDNIEGHGLTFTIGRGNEICAKAIKSLSPLLINKTLESFTKNMGAFWTMITGDSQLRWLGPDKGVIHLATGAVVNAVWDLYAKIEGKPLWKLLADMSPEELVSCVDFKYITDAITPDEALTLLKEKEATKQERINHLAEEGYPAYTTSAGWLGYSDKKIRQLCREAKAEGWKHIKMKVGSNLEDDVRRASIIREEIGTDLKLMMDANQKWDVDEAIENMKVLARFEPWWIEEPTSPDDILGHAKIARSVDPIQVATGEHCQNRIVFKQLMQSNAIGICQIDSCRVGGVNEVLAILLMASKFNIPVCPHAGGVGLCEYVQHLAMIDYIAISGKLDDRIIEYVDHLHEHFEDPVVIKNGAYLLPQQPGYSITMKPASLQEYAYPNGTAWLSDLEETVLLKNYQSNGEVQLKK</sequence>
<organism evidence="8 9">
    <name type="scientific">Autumnicola lenta</name>
    <dbReference type="NCBI Taxonomy" id="3075593"/>
    <lineage>
        <taxon>Bacteria</taxon>
        <taxon>Pseudomonadati</taxon>
        <taxon>Bacteroidota</taxon>
        <taxon>Flavobacteriia</taxon>
        <taxon>Flavobacteriales</taxon>
        <taxon>Flavobacteriaceae</taxon>
        <taxon>Autumnicola</taxon>
    </lineage>
</organism>
<dbReference type="PANTHER" id="PTHR13794:SF58">
    <property type="entry name" value="MITOCHONDRIAL ENOLASE SUPERFAMILY MEMBER 1"/>
    <property type="match status" value="1"/>
</dbReference>
<gene>
    <name evidence="8" type="ORF">RM545_02640</name>
</gene>
<accession>A0ABU3CGU3</accession>
<dbReference type="PROSITE" id="PS00909">
    <property type="entry name" value="MR_MLE_2"/>
    <property type="match status" value="1"/>
</dbReference>
<name>A0ABU3CGU3_9FLAO</name>
<dbReference type="Gene3D" id="3.30.390.10">
    <property type="entry name" value="Enolase-like, N-terminal domain"/>
    <property type="match status" value="1"/>
</dbReference>
<dbReference type="EC" id="4.2.1.68" evidence="3"/>
<dbReference type="RefSeq" id="WP_311493768.1">
    <property type="nucleotide sequence ID" value="NZ_JAVRHO010000003.1"/>
</dbReference>
<dbReference type="SFLD" id="SFLDS00001">
    <property type="entry name" value="Enolase"/>
    <property type="match status" value="1"/>
</dbReference>
<dbReference type="SFLD" id="SFLDF00111">
    <property type="entry name" value="L-fuconate_dehydratase"/>
    <property type="match status" value="1"/>
</dbReference>
<dbReference type="Pfam" id="PF13378">
    <property type="entry name" value="MR_MLE_C"/>
    <property type="match status" value="1"/>
</dbReference>
<dbReference type="PANTHER" id="PTHR13794">
    <property type="entry name" value="ENOLASE SUPERFAMILY, MANDELATE RACEMASE"/>
    <property type="match status" value="1"/>
</dbReference>